<dbReference type="STRING" id="1293036.GCA_001315825_00840"/>
<feature type="region of interest" description="Disordered" evidence="1">
    <location>
        <begin position="54"/>
        <end position="73"/>
    </location>
</feature>
<dbReference type="GO" id="GO:0000428">
    <property type="term" value="C:DNA-directed RNA polymerase complex"/>
    <property type="evidence" value="ECO:0007669"/>
    <property type="project" value="UniProtKB-KW"/>
</dbReference>
<name>A0A2U9IUJ9_9CREN</name>
<evidence type="ECO:0000313" key="3">
    <source>
        <dbReference type="EMBL" id="AWR99761.1"/>
    </source>
</evidence>
<dbReference type="GeneID" id="36835422"/>
<dbReference type="KEGG" id="mhk:DFR87_08730"/>
<proteinExistence type="predicted"/>
<gene>
    <name evidence="3" type="ORF">DFR87_08730</name>
</gene>
<reference evidence="3 4" key="1">
    <citation type="submission" date="2018-05" db="EMBL/GenBank/DDBJ databases">
        <title>Complete Genome Sequences of Extremely Thermoacidophilic, Metal-Mobilizing Type-Strain Members of the Archaeal Family Sulfolobaceae: Acidianus brierleyi DSM-1651T, Acidianus sulfidivorans DSM-18786T, Metallosphaera hakonensis DSM-7519T, and Metallosphaera prunae DSM-10039T.</title>
        <authorList>
            <person name="Counts J.A."/>
            <person name="Kelly R.M."/>
        </authorList>
    </citation>
    <scope>NUCLEOTIDE SEQUENCE [LARGE SCALE GENOMIC DNA]</scope>
    <source>
        <strain evidence="3 4">HO1-1</strain>
    </source>
</reference>
<evidence type="ECO:0000313" key="4">
    <source>
        <dbReference type="Proteomes" id="UP000247586"/>
    </source>
</evidence>
<keyword evidence="4" id="KW-1185">Reference proteome</keyword>
<accession>A0A2U9IUJ9</accession>
<evidence type="ECO:0000259" key="2">
    <source>
        <dbReference type="SMART" id="SM00661"/>
    </source>
</evidence>
<dbReference type="Pfam" id="PF02150">
    <property type="entry name" value="Zn_ribbon_RPB9"/>
    <property type="match status" value="1"/>
</dbReference>
<evidence type="ECO:0000256" key="1">
    <source>
        <dbReference type="SAM" id="MobiDB-lite"/>
    </source>
</evidence>
<organism evidence="3 4">
    <name type="scientific">Metallosphaera hakonensis JCM 8857 = DSM 7519</name>
    <dbReference type="NCBI Taxonomy" id="1293036"/>
    <lineage>
        <taxon>Archaea</taxon>
        <taxon>Thermoproteota</taxon>
        <taxon>Thermoprotei</taxon>
        <taxon>Sulfolobales</taxon>
        <taxon>Sulfolobaceae</taxon>
        <taxon>Metallosphaera</taxon>
    </lineage>
</organism>
<feature type="compositionally biased region" description="Basic and acidic residues" evidence="1">
    <location>
        <begin position="60"/>
        <end position="69"/>
    </location>
</feature>
<keyword evidence="3" id="KW-0240">DNA-directed RNA polymerase</keyword>
<sequence length="101" mass="11907">MRFCPKDGGIMLPTKKDDKEVLRCKKCGYEEPLDRKAKKAYQIKENKTKSGKVLTTSVVSEREGRKREDDEWEQEREEYYKEVGLDLLRDELEGSEESDEE</sequence>
<protein>
    <submittedName>
        <fullName evidence="3">DNA-directed RNA polymerase subunit M</fullName>
    </submittedName>
</protein>
<dbReference type="AlphaFoldDB" id="A0A2U9IUJ9"/>
<dbReference type="Proteomes" id="UP000247586">
    <property type="component" value="Chromosome"/>
</dbReference>
<dbReference type="OrthoDB" id="37175at2157"/>
<dbReference type="InterPro" id="IPR001529">
    <property type="entry name" value="Zn_ribbon_RPB9"/>
</dbReference>
<keyword evidence="3" id="KW-0804">Transcription</keyword>
<feature type="domain" description="DNA-directed RNA polymerase II subunit RPB9-like zinc ribbon" evidence="2">
    <location>
        <begin position="2"/>
        <end position="57"/>
    </location>
</feature>
<dbReference type="RefSeq" id="WP_054836333.1">
    <property type="nucleotide sequence ID" value="NZ_BBBA01000003.1"/>
</dbReference>
<dbReference type="EMBL" id="CP029287">
    <property type="protein sequence ID" value="AWR99761.1"/>
    <property type="molecule type" value="Genomic_DNA"/>
</dbReference>
<reference evidence="4" key="3">
    <citation type="submission" date="2020-03" db="EMBL/GenBank/DDBJ databases">
        <title>Sequencing and Assembly of Multiple Reported Metal-Biooxidizing Members of the Extremely Thermoacidophilic Archaeal Family Sulfolobaceae.</title>
        <authorList>
            <person name="Counts J.A."/>
            <person name="Kelly R.M."/>
        </authorList>
    </citation>
    <scope>NUCLEOTIDE SEQUENCE [LARGE SCALE GENOMIC DNA]</scope>
    <source>
        <strain evidence="4">HO1-1</strain>
    </source>
</reference>
<dbReference type="SMART" id="SM00661">
    <property type="entry name" value="RPOL9"/>
    <property type="match status" value="1"/>
</dbReference>
<reference evidence="4" key="2">
    <citation type="submission" date="2020-03" db="EMBL/GenBank/DDBJ databases">
        <title>Complete Genome Sequences of Extremely Thermoacidophilic, Metal-Mobilizing Type-Strain Members of the Archaeal Family Sulfolobaceae: Acidianus brierleyi DSM-1651T, Acidianus sulfidivorans DSM-18786T, Metallosphaera hakonensis DSM-7519T, and Metallosphaera prunae DSM-10039T.</title>
        <authorList>
            <person name="Counts J.A."/>
            <person name="Kelly R.M."/>
        </authorList>
    </citation>
    <scope>NUCLEOTIDE SEQUENCE [LARGE SCALE GENOMIC DNA]</scope>
    <source>
        <strain evidence="4">HO1-1</strain>
    </source>
</reference>
<dbReference type="GO" id="GO:0006351">
    <property type="term" value="P:DNA-templated transcription"/>
    <property type="evidence" value="ECO:0007669"/>
    <property type="project" value="InterPro"/>
</dbReference>